<dbReference type="GO" id="GO:0016791">
    <property type="term" value="F:phosphatase activity"/>
    <property type="evidence" value="ECO:0007669"/>
    <property type="project" value="TreeGrafter"/>
</dbReference>
<proteinExistence type="predicted"/>
<dbReference type="SUPFAM" id="SSF55785">
    <property type="entry name" value="PYP-like sensor domain (PAS domain)"/>
    <property type="match status" value="2"/>
</dbReference>
<dbReference type="Gene3D" id="3.60.40.10">
    <property type="entry name" value="PPM-type phosphatase domain"/>
    <property type="match status" value="1"/>
</dbReference>
<dbReference type="SMART" id="SM00331">
    <property type="entry name" value="PP2C_SIG"/>
    <property type="match status" value="1"/>
</dbReference>
<dbReference type="Pfam" id="PF07228">
    <property type="entry name" value="SpoIIE"/>
    <property type="match status" value="1"/>
</dbReference>
<dbReference type="InterPro" id="IPR035965">
    <property type="entry name" value="PAS-like_dom_sf"/>
</dbReference>
<feature type="domain" description="PAS" evidence="2">
    <location>
        <begin position="137"/>
        <end position="202"/>
    </location>
</feature>
<dbReference type="NCBIfam" id="TIGR00229">
    <property type="entry name" value="sensory_box"/>
    <property type="match status" value="1"/>
</dbReference>
<evidence type="ECO:0000256" key="1">
    <source>
        <dbReference type="ARBA" id="ARBA00022801"/>
    </source>
</evidence>
<feature type="domain" description="PPM-type phosphatase" evidence="3">
    <location>
        <begin position="288"/>
        <end position="500"/>
    </location>
</feature>
<sequence length="503" mass="53386">MENFPGAQSLEARAEQMVALFGSSTVGVATGSVDKVLEANDEMLRIFGRTRDDLAAGLSWMDAGRPADAERDAAAFEHLRQDGSTVVVKELLRPDGVGVPTLAVLVATGRGPLRWVAVVVDLSGDERLKHLAWSEAAIVSTLLEDAPVGFAFIGTDLRFVRVNRELAAMNGFTVAEHDGAHVFELLPDLREGAEPLLRSVLAGGEPIRDAEIVGSTPAEPGVVHTWLESFFPVRTGDGPVLGVAAIARDVSRLRALQDELAATTLRLSRALHEMQDTLQPTVLPSAAGYTVTIRHLPADSEVGLGGDWYDVTRTAHGQLVASIGDVVGHGVEAIGAMARASSALRAYVHEGHSPDHALAHLDRLLGATREAMATAAVVSVSIEDGLVRYARAGHPYPLVLSPDGTVRTLRDARGPMLGALPDATYNPAEVVLEPGQTLLLHTDGLVERRGEDPATSARRLADALTEGASLGVEALADLVLERCVEAGLRRDDACLLVVRRDLV</sequence>
<dbReference type="Pfam" id="PF13426">
    <property type="entry name" value="PAS_9"/>
    <property type="match status" value="1"/>
</dbReference>
<dbReference type="Pfam" id="PF08448">
    <property type="entry name" value="PAS_4"/>
    <property type="match status" value="1"/>
</dbReference>
<dbReference type="Proteomes" id="UP000561011">
    <property type="component" value="Unassembled WGS sequence"/>
</dbReference>
<protein>
    <submittedName>
        <fullName evidence="4">SpoIIE family protein phosphatase</fullName>
    </submittedName>
</protein>
<name>A0A853EV15_9MICO</name>
<dbReference type="InterPro" id="IPR013656">
    <property type="entry name" value="PAS_4"/>
</dbReference>
<dbReference type="SUPFAM" id="SSF81606">
    <property type="entry name" value="PP2C-like"/>
    <property type="match status" value="1"/>
</dbReference>
<dbReference type="InterPro" id="IPR052016">
    <property type="entry name" value="Bact_Sigma-Reg"/>
</dbReference>
<comment type="caution">
    <text evidence="4">The sequence shown here is derived from an EMBL/GenBank/DDBJ whole genome shotgun (WGS) entry which is preliminary data.</text>
</comment>
<keyword evidence="5" id="KW-1185">Reference proteome</keyword>
<dbReference type="RefSeq" id="WP_179912556.1">
    <property type="nucleotide sequence ID" value="NZ_JACBYE010000007.1"/>
</dbReference>
<gene>
    <name evidence="4" type="ORF">HZZ10_04345</name>
</gene>
<dbReference type="PANTHER" id="PTHR43156">
    <property type="entry name" value="STAGE II SPORULATION PROTEIN E-RELATED"/>
    <property type="match status" value="1"/>
</dbReference>
<dbReference type="CDD" id="cd00130">
    <property type="entry name" value="PAS"/>
    <property type="match status" value="1"/>
</dbReference>
<evidence type="ECO:0000259" key="2">
    <source>
        <dbReference type="SMART" id="SM00091"/>
    </source>
</evidence>
<dbReference type="InterPro" id="IPR036457">
    <property type="entry name" value="PPM-type-like_dom_sf"/>
</dbReference>
<evidence type="ECO:0000313" key="4">
    <source>
        <dbReference type="EMBL" id="NYS92758.1"/>
    </source>
</evidence>
<dbReference type="SMART" id="SM00091">
    <property type="entry name" value="PAS"/>
    <property type="match status" value="2"/>
</dbReference>
<dbReference type="InterPro" id="IPR001932">
    <property type="entry name" value="PPM-type_phosphatase-like_dom"/>
</dbReference>
<feature type="domain" description="PAS" evidence="2">
    <location>
        <begin position="15"/>
        <end position="81"/>
    </location>
</feature>
<dbReference type="PANTHER" id="PTHR43156:SF2">
    <property type="entry name" value="STAGE II SPORULATION PROTEIN E"/>
    <property type="match status" value="1"/>
</dbReference>
<organism evidence="4 5">
    <name type="scientific">Sanguibacter inulinus</name>
    <dbReference type="NCBI Taxonomy" id="60922"/>
    <lineage>
        <taxon>Bacteria</taxon>
        <taxon>Bacillati</taxon>
        <taxon>Actinomycetota</taxon>
        <taxon>Actinomycetes</taxon>
        <taxon>Micrococcales</taxon>
        <taxon>Sanguibacteraceae</taxon>
        <taxon>Sanguibacter</taxon>
    </lineage>
</organism>
<reference evidence="4 5" key="1">
    <citation type="submission" date="2020-07" db="EMBL/GenBank/DDBJ databases">
        <title>MOT database genomes.</title>
        <authorList>
            <person name="Joseph S."/>
            <person name="Aduse-Opoku J."/>
            <person name="Hashim A."/>
            <person name="Wade W."/>
            <person name="Curtis M."/>
        </authorList>
    </citation>
    <scope>NUCLEOTIDE SEQUENCE [LARGE SCALE GENOMIC DNA]</scope>
    <source>
        <strain evidence="4 5">DSM 100099</strain>
    </source>
</reference>
<evidence type="ECO:0000313" key="5">
    <source>
        <dbReference type="Proteomes" id="UP000561011"/>
    </source>
</evidence>
<evidence type="ECO:0000259" key="3">
    <source>
        <dbReference type="SMART" id="SM00331"/>
    </source>
</evidence>
<dbReference type="EMBL" id="JACBYE010000007">
    <property type="protein sequence ID" value="NYS92758.1"/>
    <property type="molecule type" value="Genomic_DNA"/>
</dbReference>
<keyword evidence="1" id="KW-0378">Hydrolase</keyword>
<dbReference type="Gene3D" id="3.30.450.20">
    <property type="entry name" value="PAS domain"/>
    <property type="match status" value="2"/>
</dbReference>
<accession>A0A853EV15</accession>
<dbReference type="InterPro" id="IPR000014">
    <property type="entry name" value="PAS"/>
</dbReference>
<dbReference type="AlphaFoldDB" id="A0A853EV15"/>